<dbReference type="RefSeq" id="XP_004828863.1">
    <property type="nucleotide sequence ID" value="XM_004828806.1"/>
</dbReference>
<keyword evidence="1" id="KW-0812">Transmembrane</keyword>
<dbReference type="EMBL" id="CP001669">
    <property type="protein sequence ID" value="AFZ79197.1"/>
    <property type="molecule type" value="Genomic_DNA"/>
</dbReference>
<feature type="domain" description="GOLD" evidence="2">
    <location>
        <begin position="33"/>
        <end position="210"/>
    </location>
</feature>
<dbReference type="STRING" id="1537102.L0AU75"/>
<keyword evidence="4" id="KW-1185">Reference proteome</keyword>
<sequence>MIGKAYFTQIWCLVSALFFISYVTRNVSAGYIDATTYLKPYEQFCISEVVGKDMYTHITFSAASLAPGEGLSAFIMEEGGDKHVYNEKDITKPASVSFTTIRGLSVIFCITGPPSGAFITFTLKYGADARDYSIIAKSSHLDPVDARIQNVLDEFSAFHKAQIIGTQSIDKTSVKATETYHLLAKFAIANSLFVIFSTIFYIYYFRNFFRSKKLI</sequence>
<evidence type="ECO:0000313" key="3">
    <source>
        <dbReference type="EMBL" id="AFZ79197.1"/>
    </source>
</evidence>
<proteinExistence type="predicted"/>
<organism evidence="3 4">
    <name type="scientific">Theileria equi strain WA</name>
    <dbReference type="NCBI Taxonomy" id="1537102"/>
    <lineage>
        <taxon>Eukaryota</taxon>
        <taxon>Sar</taxon>
        <taxon>Alveolata</taxon>
        <taxon>Apicomplexa</taxon>
        <taxon>Aconoidasida</taxon>
        <taxon>Piroplasmida</taxon>
        <taxon>Theileriidae</taxon>
        <taxon>Theileria</taxon>
    </lineage>
</organism>
<dbReference type="InterPro" id="IPR009038">
    <property type="entry name" value="GOLD_dom"/>
</dbReference>
<reference evidence="3 4" key="1">
    <citation type="journal article" date="2012" name="BMC Genomics">
        <title>Comparative genomic analysis and phylogenetic position of Theileria equi.</title>
        <authorList>
            <person name="Kappmeyer L.S."/>
            <person name="Thiagarajan M."/>
            <person name="Herndon D.R."/>
            <person name="Ramsay J.D."/>
            <person name="Caler E."/>
            <person name="Djikeng A."/>
            <person name="Gillespie J.J."/>
            <person name="Lau A.O."/>
            <person name="Roalson E.H."/>
            <person name="Silva J.C."/>
            <person name="Silva M.G."/>
            <person name="Suarez C.E."/>
            <person name="Ueti M.W."/>
            <person name="Nene V.M."/>
            <person name="Mealey R.H."/>
            <person name="Knowles D.P."/>
            <person name="Brayton K.A."/>
        </authorList>
    </citation>
    <scope>NUCLEOTIDE SEQUENCE [LARGE SCALE GENOMIC DNA]</scope>
    <source>
        <strain evidence="3 4">WA</strain>
    </source>
</reference>
<evidence type="ECO:0000313" key="4">
    <source>
        <dbReference type="Proteomes" id="UP000031512"/>
    </source>
</evidence>
<dbReference type="KEGG" id="beq:BEWA_020430"/>
<keyword evidence="1" id="KW-0472">Membrane</keyword>
<dbReference type="GeneID" id="15806727"/>
<dbReference type="AlphaFoldDB" id="L0AU75"/>
<dbReference type="SMART" id="SM01190">
    <property type="entry name" value="EMP24_GP25L"/>
    <property type="match status" value="1"/>
</dbReference>
<name>L0AU75_THEEQ</name>
<evidence type="ECO:0000259" key="2">
    <source>
        <dbReference type="SMART" id="SM01190"/>
    </source>
</evidence>
<dbReference type="VEuPathDB" id="PiroplasmaDB:BEWA_020430"/>
<keyword evidence="1" id="KW-1133">Transmembrane helix</keyword>
<dbReference type="Proteomes" id="UP000031512">
    <property type="component" value="Chromosome 1"/>
</dbReference>
<evidence type="ECO:0000256" key="1">
    <source>
        <dbReference type="SAM" id="Phobius"/>
    </source>
</evidence>
<dbReference type="Pfam" id="PF01105">
    <property type="entry name" value="EMP24_GP25L"/>
    <property type="match status" value="1"/>
</dbReference>
<dbReference type="eggNOG" id="KOG1691">
    <property type="taxonomic scope" value="Eukaryota"/>
</dbReference>
<gene>
    <name evidence="3" type="ORF">BEWA_020430</name>
</gene>
<dbReference type="OrthoDB" id="759142at2759"/>
<feature type="transmembrane region" description="Helical" evidence="1">
    <location>
        <begin position="182"/>
        <end position="205"/>
    </location>
</feature>
<protein>
    <recommendedName>
        <fullName evidence="2">GOLD domain-containing protein</fullName>
    </recommendedName>
</protein>
<accession>L0AU75</accession>